<evidence type="ECO:0000313" key="4">
    <source>
        <dbReference type="Proteomes" id="UP000308349"/>
    </source>
</evidence>
<dbReference type="InterPro" id="IPR001387">
    <property type="entry name" value="Cro/C1-type_HTH"/>
</dbReference>
<dbReference type="AlphaFoldDB" id="A0A5R8P7W6"/>
<proteinExistence type="predicted"/>
<dbReference type="EMBL" id="VBUU01000034">
    <property type="protein sequence ID" value="TLF98860.1"/>
    <property type="molecule type" value="Genomic_DNA"/>
</dbReference>
<dbReference type="InterPro" id="IPR010982">
    <property type="entry name" value="Lambda_DNA-bd_dom_sf"/>
</dbReference>
<reference evidence="3 4" key="1">
    <citation type="submission" date="2019-05" db="EMBL/GenBank/DDBJ databases">
        <title>Genomes sequences of two Nocardia cyriacigeorgica environmental isolates, type strains Nocardia asteroides ATCC 19247 and Nocardia cyriacigeorgica DSM 44484.</title>
        <authorList>
            <person name="Vautrin F."/>
            <person name="Bergeron E."/>
            <person name="Dubost A."/>
            <person name="Abrouk D."/>
            <person name="Rodriguez Nava V."/>
            <person name="Pujic P."/>
        </authorList>
    </citation>
    <scope>NUCLEOTIDE SEQUENCE [LARGE SCALE GENOMIC DNA]</scope>
    <source>
        <strain evidence="3 4">EML 1456</strain>
    </source>
</reference>
<evidence type="ECO:0000256" key="1">
    <source>
        <dbReference type="SAM" id="MobiDB-lite"/>
    </source>
</evidence>
<feature type="region of interest" description="Disordered" evidence="1">
    <location>
        <begin position="33"/>
        <end position="54"/>
    </location>
</feature>
<dbReference type="SMART" id="SM00530">
    <property type="entry name" value="HTH_XRE"/>
    <property type="match status" value="1"/>
</dbReference>
<dbReference type="Pfam" id="PF13560">
    <property type="entry name" value="HTH_31"/>
    <property type="match status" value="1"/>
</dbReference>
<dbReference type="OrthoDB" id="4285266at2"/>
<protein>
    <submittedName>
        <fullName evidence="3">Helix-turn-helix domain-containing protein</fullName>
    </submittedName>
</protein>
<name>A0A5R8P7W6_9NOCA</name>
<dbReference type="Proteomes" id="UP000308349">
    <property type="component" value="Unassembled WGS sequence"/>
</dbReference>
<dbReference type="PROSITE" id="PS50943">
    <property type="entry name" value="HTH_CROC1"/>
    <property type="match status" value="1"/>
</dbReference>
<comment type="caution">
    <text evidence="3">The sequence shown here is derived from an EMBL/GenBank/DDBJ whole genome shotgun (WGS) entry which is preliminary data.</text>
</comment>
<dbReference type="SUPFAM" id="SSF47413">
    <property type="entry name" value="lambda repressor-like DNA-binding domains"/>
    <property type="match status" value="1"/>
</dbReference>
<evidence type="ECO:0000313" key="3">
    <source>
        <dbReference type="EMBL" id="TLF98860.1"/>
    </source>
</evidence>
<feature type="domain" description="HTH cro/C1-type" evidence="2">
    <location>
        <begin position="96"/>
        <end position="151"/>
    </location>
</feature>
<feature type="compositionally biased region" description="Polar residues" evidence="1">
    <location>
        <begin position="42"/>
        <end position="54"/>
    </location>
</feature>
<evidence type="ECO:0000259" key="2">
    <source>
        <dbReference type="PROSITE" id="PS50943"/>
    </source>
</evidence>
<gene>
    <name evidence="3" type="ORF">FEK35_25110</name>
</gene>
<dbReference type="CDD" id="cd00093">
    <property type="entry name" value="HTH_XRE"/>
    <property type="match status" value="1"/>
</dbReference>
<organism evidence="3 4">
    <name type="scientific">Nocardia cyriacigeorgica</name>
    <dbReference type="NCBI Taxonomy" id="135487"/>
    <lineage>
        <taxon>Bacteria</taxon>
        <taxon>Bacillati</taxon>
        <taxon>Actinomycetota</taxon>
        <taxon>Actinomycetes</taxon>
        <taxon>Mycobacteriales</taxon>
        <taxon>Nocardiaceae</taxon>
        <taxon>Nocardia</taxon>
    </lineage>
</organism>
<sequence length="373" mass="42286">MTRPPMVLRSWGIRMGNELRWRPNAGFRRSRHGPYAYGFGPPQTSSAERTTNGSDSTVTLLRTTVPFVPHHRRKVARMTSEDVPSTLPRRRIGRFLREARQGSGLTLDRAARLMELSKTALHRIETGAVKKIRVRDVEALCELYEVEPNDVQYAVELAKQTQTTSWYTAFTGLYGDSTFKMYVELAAASRQLIAYHEIVLGLLQTPDYARALISAFYTDNSPEEIERRVELRMKRQVIVTRRADPVKLEVLLHESVLHRVVGGPRVMATQMRHLAEIGKLPNISIRIQPFAAGYTAGLLHGPFVILDFPSDSKGRPIEPPLVYLEGFVNPDLYLEGSEDVRRYHELASAIRSTALSETQTRDLLRRAARSYTS</sequence>
<dbReference type="Pfam" id="PF19054">
    <property type="entry name" value="DUF5753"/>
    <property type="match status" value="1"/>
</dbReference>
<dbReference type="Gene3D" id="1.10.260.40">
    <property type="entry name" value="lambda repressor-like DNA-binding domains"/>
    <property type="match status" value="1"/>
</dbReference>
<accession>A0A5R8P7W6</accession>
<dbReference type="GO" id="GO:0003677">
    <property type="term" value="F:DNA binding"/>
    <property type="evidence" value="ECO:0007669"/>
    <property type="project" value="InterPro"/>
</dbReference>
<dbReference type="InterPro" id="IPR043917">
    <property type="entry name" value="DUF5753"/>
</dbReference>